<dbReference type="NCBIfam" id="TIGR01614">
    <property type="entry name" value="PME_inhib"/>
    <property type="match status" value="1"/>
</dbReference>
<dbReference type="FunCoup" id="A0A7J7CB76">
    <property type="interactions" value="73"/>
</dbReference>
<evidence type="ECO:0000313" key="6">
    <source>
        <dbReference type="EMBL" id="KAF5731431.1"/>
    </source>
</evidence>
<organism evidence="6 7">
    <name type="scientific">Tripterygium wilfordii</name>
    <name type="common">Thunder God vine</name>
    <dbReference type="NCBI Taxonomy" id="458696"/>
    <lineage>
        <taxon>Eukaryota</taxon>
        <taxon>Viridiplantae</taxon>
        <taxon>Streptophyta</taxon>
        <taxon>Embryophyta</taxon>
        <taxon>Tracheophyta</taxon>
        <taxon>Spermatophyta</taxon>
        <taxon>Magnoliopsida</taxon>
        <taxon>eudicotyledons</taxon>
        <taxon>Gunneridae</taxon>
        <taxon>Pentapetalae</taxon>
        <taxon>rosids</taxon>
        <taxon>fabids</taxon>
        <taxon>Celastrales</taxon>
        <taxon>Celastraceae</taxon>
        <taxon>Tripterygium</taxon>
    </lineage>
</organism>
<dbReference type="Proteomes" id="UP000593562">
    <property type="component" value="Unassembled WGS sequence"/>
</dbReference>
<feature type="chain" id="PRO_5029673181" evidence="4">
    <location>
        <begin position="24"/>
        <end position="178"/>
    </location>
</feature>
<dbReference type="OrthoDB" id="841681at2759"/>
<dbReference type="EMBL" id="JAAARO010000018">
    <property type="protein sequence ID" value="KAF5731431.1"/>
    <property type="molecule type" value="Genomic_DNA"/>
</dbReference>
<keyword evidence="7" id="KW-1185">Reference proteome</keyword>
<dbReference type="PANTHER" id="PTHR36710:SF18">
    <property type="entry name" value="PECTINESTERASE INHIBITOR 5-RELATED"/>
    <property type="match status" value="1"/>
</dbReference>
<feature type="domain" description="Pectinesterase inhibitor" evidence="5">
    <location>
        <begin position="26"/>
        <end position="171"/>
    </location>
</feature>
<dbReference type="PANTHER" id="PTHR36710">
    <property type="entry name" value="PECTINESTERASE INHIBITOR-LIKE"/>
    <property type="match status" value="1"/>
</dbReference>
<evidence type="ECO:0000313" key="7">
    <source>
        <dbReference type="Proteomes" id="UP000593562"/>
    </source>
</evidence>
<dbReference type="AlphaFoldDB" id="A0A7J7CB76"/>
<dbReference type="CDD" id="cd15801">
    <property type="entry name" value="PMEI-like_1"/>
    <property type="match status" value="1"/>
</dbReference>
<dbReference type="InterPro" id="IPR052421">
    <property type="entry name" value="PCW_Enzyme_Inhibitor"/>
</dbReference>
<reference evidence="6 7" key="1">
    <citation type="journal article" date="2020" name="Nat. Commun.">
        <title>Genome of Tripterygium wilfordii and identification of cytochrome P450 involved in triptolide biosynthesis.</title>
        <authorList>
            <person name="Tu L."/>
            <person name="Su P."/>
            <person name="Zhang Z."/>
            <person name="Gao L."/>
            <person name="Wang J."/>
            <person name="Hu T."/>
            <person name="Zhou J."/>
            <person name="Zhang Y."/>
            <person name="Zhao Y."/>
            <person name="Liu Y."/>
            <person name="Song Y."/>
            <person name="Tong Y."/>
            <person name="Lu Y."/>
            <person name="Yang J."/>
            <person name="Xu C."/>
            <person name="Jia M."/>
            <person name="Peters R.J."/>
            <person name="Huang L."/>
            <person name="Gao W."/>
        </authorList>
    </citation>
    <scope>NUCLEOTIDE SEQUENCE [LARGE SCALE GENOMIC DNA]</scope>
    <source>
        <strain evidence="7">cv. XIE 37</strain>
        <tissue evidence="6">Leaf</tissue>
    </source>
</reference>
<dbReference type="Pfam" id="PF04043">
    <property type="entry name" value="PMEI"/>
    <property type="match status" value="1"/>
</dbReference>
<comment type="caution">
    <text evidence="6">The sequence shown here is derived from an EMBL/GenBank/DDBJ whole genome shotgun (WGS) entry which is preliminary data.</text>
</comment>
<dbReference type="SUPFAM" id="SSF101148">
    <property type="entry name" value="Plant invertase/pectin methylesterase inhibitor"/>
    <property type="match status" value="1"/>
</dbReference>
<gene>
    <name evidence="6" type="ORF">HS088_TW18G00108</name>
</gene>
<sequence>MKAMFFLLSLALCLILLPQPTTANDHINHLIAKICKQSGNCTFSIKSNQAESQRADLVDVTLIAIRLASDNAVGTSSHIKSLLNNTADMDPSIEQGLVDCSDQYLDAIEQLSNSMAALVENDYKDLYVWINTALSDAESCEDGFKDVKDHPSLLTERNNQFSQMCKDALTVTKHLVTN</sequence>
<evidence type="ECO:0000259" key="5">
    <source>
        <dbReference type="SMART" id="SM00856"/>
    </source>
</evidence>
<comment type="similarity">
    <text evidence="3">Belongs to the PMEI family.</text>
</comment>
<dbReference type="InParanoid" id="A0A7J7CB76"/>
<proteinExistence type="inferred from homology"/>
<evidence type="ECO:0000256" key="1">
    <source>
        <dbReference type="ARBA" id="ARBA00022729"/>
    </source>
</evidence>
<evidence type="ECO:0000256" key="3">
    <source>
        <dbReference type="ARBA" id="ARBA00038471"/>
    </source>
</evidence>
<evidence type="ECO:0000256" key="2">
    <source>
        <dbReference type="ARBA" id="ARBA00023157"/>
    </source>
</evidence>
<keyword evidence="1 4" id="KW-0732">Signal</keyword>
<dbReference type="InterPro" id="IPR006501">
    <property type="entry name" value="Pectinesterase_inhib_dom"/>
</dbReference>
<feature type="signal peptide" evidence="4">
    <location>
        <begin position="1"/>
        <end position="23"/>
    </location>
</feature>
<dbReference type="SMART" id="SM00856">
    <property type="entry name" value="PMEI"/>
    <property type="match status" value="1"/>
</dbReference>
<dbReference type="GO" id="GO:0004857">
    <property type="term" value="F:enzyme inhibitor activity"/>
    <property type="evidence" value="ECO:0007669"/>
    <property type="project" value="InterPro"/>
</dbReference>
<accession>A0A7J7CB76</accession>
<keyword evidence="2" id="KW-1015">Disulfide bond</keyword>
<evidence type="ECO:0000256" key="4">
    <source>
        <dbReference type="SAM" id="SignalP"/>
    </source>
</evidence>
<protein>
    <submittedName>
        <fullName evidence="6">Pectinesterase inhibitor-like</fullName>
    </submittedName>
</protein>
<dbReference type="Gene3D" id="1.20.140.40">
    <property type="entry name" value="Invertase/pectin methylesterase inhibitor family protein"/>
    <property type="match status" value="1"/>
</dbReference>
<name>A0A7J7CB76_TRIWF</name>
<dbReference type="InterPro" id="IPR035513">
    <property type="entry name" value="Invertase/methylesterase_inhib"/>
</dbReference>